<dbReference type="Gene3D" id="1.20.1250.20">
    <property type="entry name" value="MFS general substrate transporter like domains"/>
    <property type="match status" value="2"/>
</dbReference>
<feature type="transmembrane region" description="Helical" evidence="7">
    <location>
        <begin position="41"/>
        <end position="61"/>
    </location>
</feature>
<comment type="similarity">
    <text evidence="6">Belongs to the major facilitator superfamily. Phosphate:H(+) symporter (TC 2.A.1.9) family.</text>
</comment>
<evidence type="ECO:0000256" key="4">
    <source>
        <dbReference type="ARBA" id="ARBA00022989"/>
    </source>
</evidence>
<dbReference type="SUPFAM" id="SSF103473">
    <property type="entry name" value="MFS general substrate transporter"/>
    <property type="match status" value="1"/>
</dbReference>
<evidence type="ECO:0000256" key="5">
    <source>
        <dbReference type="ARBA" id="ARBA00023136"/>
    </source>
</evidence>
<dbReference type="InterPro" id="IPR000109">
    <property type="entry name" value="POT_fam"/>
</dbReference>
<dbReference type="InterPro" id="IPR036259">
    <property type="entry name" value="MFS_trans_sf"/>
</dbReference>
<feature type="transmembrane region" description="Helical" evidence="7">
    <location>
        <begin position="156"/>
        <end position="178"/>
    </location>
</feature>
<dbReference type="Proteomes" id="UP000823775">
    <property type="component" value="Unassembled WGS sequence"/>
</dbReference>
<dbReference type="PANTHER" id="PTHR11654">
    <property type="entry name" value="OLIGOPEPTIDE TRANSPORTER-RELATED"/>
    <property type="match status" value="1"/>
</dbReference>
<evidence type="ECO:0000313" key="8">
    <source>
        <dbReference type="EMBL" id="MCD9644758.1"/>
    </source>
</evidence>
<keyword evidence="5 7" id="KW-0472">Membrane</keyword>
<dbReference type="Pfam" id="PF00854">
    <property type="entry name" value="PTR2"/>
    <property type="match status" value="1"/>
</dbReference>
<protein>
    <submittedName>
        <fullName evidence="8">Uncharacterized protein</fullName>
    </submittedName>
</protein>
<keyword evidence="3 7" id="KW-0812">Transmembrane</keyword>
<sequence length="197" mass="22131">MKKPHEQESRDLLSSIAVFCLSFGGLIAVTFVVWMEDNKGWQWGFGIATLAIFLSIPIFLAGSPFYKTRYLVEALLQQSASIHNDPSTSLRPFHHPIPRRSNQNRNGHLSPPTNWYRFGHSPFVAIAWPPLFEIKRKGVATDSGLVDSAKPLPITFFWIAFQYLFLGSADLFVLAGLLEFCFSEAPSEYESMATSLS</sequence>
<evidence type="ECO:0000313" key="9">
    <source>
        <dbReference type="Proteomes" id="UP000823775"/>
    </source>
</evidence>
<proteinExistence type="inferred from homology"/>
<evidence type="ECO:0000256" key="2">
    <source>
        <dbReference type="ARBA" id="ARBA00005982"/>
    </source>
</evidence>
<organism evidence="8 9">
    <name type="scientific">Datura stramonium</name>
    <name type="common">Jimsonweed</name>
    <name type="synonym">Common thornapple</name>
    <dbReference type="NCBI Taxonomy" id="4076"/>
    <lineage>
        <taxon>Eukaryota</taxon>
        <taxon>Viridiplantae</taxon>
        <taxon>Streptophyta</taxon>
        <taxon>Embryophyta</taxon>
        <taxon>Tracheophyta</taxon>
        <taxon>Spermatophyta</taxon>
        <taxon>Magnoliopsida</taxon>
        <taxon>eudicotyledons</taxon>
        <taxon>Gunneridae</taxon>
        <taxon>Pentapetalae</taxon>
        <taxon>asterids</taxon>
        <taxon>lamiids</taxon>
        <taxon>Solanales</taxon>
        <taxon>Solanaceae</taxon>
        <taxon>Solanoideae</taxon>
        <taxon>Datureae</taxon>
        <taxon>Datura</taxon>
    </lineage>
</organism>
<evidence type="ECO:0000256" key="6">
    <source>
        <dbReference type="ARBA" id="ARBA00044504"/>
    </source>
</evidence>
<evidence type="ECO:0000256" key="7">
    <source>
        <dbReference type="SAM" id="Phobius"/>
    </source>
</evidence>
<keyword evidence="4 7" id="KW-1133">Transmembrane helix</keyword>
<comment type="subcellular location">
    <subcellularLocation>
        <location evidence="1">Membrane</location>
        <topology evidence="1">Multi-pass membrane protein</topology>
    </subcellularLocation>
</comment>
<feature type="transmembrane region" description="Helical" evidence="7">
    <location>
        <begin position="12"/>
        <end position="35"/>
    </location>
</feature>
<evidence type="ECO:0000256" key="3">
    <source>
        <dbReference type="ARBA" id="ARBA00022692"/>
    </source>
</evidence>
<evidence type="ECO:0000256" key="1">
    <source>
        <dbReference type="ARBA" id="ARBA00004141"/>
    </source>
</evidence>
<comment type="similarity">
    <text evidence="2">Belongs to the major facilitator superfamily. Proton-dependent oligopeptide transporter (POT/PTR) (TC 2.A.17) family.</text>
</comment>
<accession>A0ABS8VBY1</accession>
<comment type="caution">
    <text evidence="8">The sequence shown here is derived from an EMBL/GenBank/DDBJ whole genome shotgun (WGS) entry which is preliminary data.</text>
</comment>
<dbReference type="EMBL" id="JACEIK010004241">
    <property type="protein sequence ID" value="MCD9644758.1"/>
    <property type="molecule type" value="Genomic_DNA"/>
</dbReference>
<gene>
    <name evidence="8" type="ORF">HAX54_033188</name>
</gene>
<keyword evidence="9" id="KW-1185">Reference proteome</keyword>
<reference evidence="8 9" key="1">
    <citation type="journal article" date="2021" name="BMC Genomics">
        <title>Datura genome reveals duplications of psychoactive alkaloid biosynthetic genes and high mutation rate following tissue culture.</title>
        <authorList>
            <person name="Rajewski A."/>
            <person name="Carter-House D."/>
            <person name="Stajich J."/>
            <person name="Litt A."/>
        </authorList>
    </citation>
    <scope>NUCLEOTIDE SEQUENCE [LARGE SCALE GENOMIC DNA]</scope>
    <source>
        <strain evidence="8">AR-01</strain>
    </source>
</reference>
<name>A0ABS8VBY1_DATST</name>